<dbReference type="SUPFAM" id="SSF51344">
    <property type="entry name" value="Epsilon subunit of F1F0-ATP synthase N-terminal domain"/>
    <property type="match status" value="1"/>
</dbReference>
<keyword evidence="8" id="KW-1003">Cell membrane</keyword>
<evidence type="ECO:0000256" key="5">
    <source>
        <dbReference type="ARBA" id="ARBA00023136"/>
    </source>
</evidence>
<dbReference type="CDD" id="cd12152">
    <property type="entry name" value="F1-ATPase_delta"/>
    <property type="match status" value="1"/>
</dbReference>
<comment type="caution">
    <text evidence="12">The sequence shown here is derived from an EMBL/GenBank/DDBJ whole genome shotgun (WGS) entry which is preliminary data.</text>
</comment>
<evidence type="ECO:0000259" key="11">
    <source>
        <dbReference type="Pfam" id="PF02823"/>
    </source>
</evidence>
<dbReference type="Gene3D" id="2.60.15.10">
    <property type="entry name" value="F0F1 ATP synthase delta/epsilon subunit, N-terminal"/>
    <property type="match status" value="1"/>
</dbReference>
<organism evidence="12 13">
    <name type="scientific">Candidatus Uhrbacteria bacterium RIFOXYB2_FULL_57_15</name>
    <dbReference type="NCBI Taxonomy" id="1802422"/>
    <lineage>
        <taxon>Bacteria</taxon>
        <taxon>Candidatus Uhriibacteriota</taxon>
    </lineage>
</organism>
<reference evidence="12 13" key="1">
    <citation type="journal article" date="2016" name="Nat. Commun.">
        <title>Thousands of microbial genomes shed light on interconnected biogeochemical processes in an aquifer system.</title>
        <authorList>
            <person name="Anantharaman K."/>
            <person name="Brown C.T."/>
            <person name="Hug L.A."/>
            <person name="Sharon I."/>
            <person name="Castelle C.J."/>
            <person name="Probst A.J."/>
            <person name="Thomas B.C."/>
            <person name="Singh A."/>
            <person name="Wilkins M.J."/>
            <person name="Karaoz U."/>
            <person name="Brodie E.L."/>
            <person name="Williams K.H."/>
            <person name="Hubbard S.S."/>
            <person name="Banfield J.F."/>
        </authorList>
    </citation>
    <scope>NUCLEOTIDE SEQUENCE [LARGE SCALE GENOMIC DNA]</scope>
</reference>
<dbReference type="GO" id="GO:0005886">
    <property type="term" value="C:plasma membrane"/>
    <property type="evidence" value="ECO:0007669"/>
    <property type="project" value="UniProtKB-SubCell"/>
</dbReference>
<evidence type="ECO:0000256" key="8">
    <source>
        <dbReference type="HAMAP-Rule" id="MF_00530"/>
    </source>
</evidence>
<comment type="function">
    <text evidence="8">Produces ATP from ADP in the presence of a proton gradient across the membrane.</text>
</comment>
<dbReference type="InterPro" id="IPR020546">
    <property type="entry name" value="ATP_synth_F1_dsu/esu_N"/>
</dbReference>
<evidence type="ECO:0000256" key="2">
    <source>
        <dbReference type="ARBA" id="ARBA00005712"/>
    </source>
</evidence>
<dbReference type="GO" id="GO:0005524">
    <property type="term" value="F:ATP binding"/>
    <property type="evidence" value="ECO:0007669"/>
    <property type="project" value="UniProtKB-UniRule"/>
</dbReference>
<comment type="subcellular location">
    <subcellularLocation>
        <location evidence="8">Cell membrane</location>
        <topology evidence="8">Peripheral membrane protein</topology>
    </subcellularLocation>
    <subcellularLocation>
        <location evidence="1">Endomembrane system</location>
        <topology evidence="1">Peripheral membrane protein</topology>
    </subcellularLocation>
</comment>
<dbReference type="InterPro" id="IPR036771">
    <property type="entry name" value="ATPsynth_dsu/esu_N"/>
</dbReference>
<evidence type="ECO:0000313" key="13">
    <source>
        <dbReference type="Proteomes" id="UP000176501"/>
    </source>
</evidence>
<comment type="similarity">
    <text evidence="2 8 9">Belongs to the ATPase epsilon chain family.</text>
</comment>
<dbReference type="NCBIfam" id="TIGR01216">
    <property type="entry name" value="ATP_synt_epsi"/>
    <property type="match status" value="1"/>
</dbReference>
<keyword evidence="5 8" id="KW-0472">Membrane</keyword>
<feature type="domain" description="ATP synthase F1 complex delta/epsilon subunit N-terminal" evidence="11">
    <location>
        <begin position="5"/>
        <end position="83"/>
    </location>
</feature>
<proteinExistence type="inferred from homology"/>
<dbReference type="PANTHER" id="PTHR13822">
    <property type="entry name" value="ATP SYNTHASE DELTA/EPSILON CHAIN"/>
    <property type="match status" value="1"/>
</dbReference>
<keyword evidence="3 8" id="KW-0813">Transport</keyword>
<feature type="coiled-coil region" evidence="10">
    <location>
        <begin position="79"/>
        <end position="140"/>
    </location>
</feature>
<evidence type="ECO:0000256" key="1">
    <source>
        <dbReference type="ARBA" id="ARBA00004184"/>
    </source>
</evidence>
<dbReference type="EMBL" id="MGFE01000022">
    <property type="protein sequence ID" value="OGL98178.1"/>
    <property type="molecule type" value="Genomic_DNA"/>
</dbReference>
<evidence type="ECO:0000313" key="12">
    <source>
        <dbReference type="EMBL" id="OGL98178.1"/>
    </source>
</evidence>
<keyword evidence="10" id="KW-0175">Coiled coil</keyword>
<dbReference type="Gene3D" id="1.20.5.440">
    <property type="entry name" value="ATP synthase delta/epsilon subunit, C-terminal domain"/>
    <property type="match status" value="1"/>
</dbReference>
<protein>
    <recommendedName>
        <fullName evidence="8">ATP synthase epsilon chain</fullName>
    </recommendedName>
    <alternativeName>
        <fullName evidence="8">ATP synthase F1 sector epsilon subunit</fullName>
    </alternativeName>
    <alternativeName>
        <fullName evidence="8">F-ATPase epsilon subunit</fullName>
    </alternativeName>
</protein>
<name>A0A1F7W726_9BACT</name>
<dbReference type="AlphaFoldDB" id="A0A1F7W726"/>
<keyword evidence="8" id="KW-0375">Hydrogen ion transport</keyword>
<dbReference type="GO" id="GO:0046933">
    <property type="term" value="F:proton-transporting ATP synthase activity, rotational mechanism"/>
    <property type="evidence" value="ECO:0007669"/>
    <property type="project" value="UniProtKB-UniRule"/>
</dbReference>
<evidence type="ECO:0000256" key="4">
    <source>
        <dbReference type="ARBA" id="ARBA00023065"/>
    </source>
</evidence>
<keyword evidence="6 8" id="KW-0139">CF(1)</keyword>
<dbReference type="GO" id="GO:0012505">
    <property type="term" value="C:endomembrane system"/>
    <property type="evidence" value="ECO:0007669"/>
    <property type="project" value="UniProtKB-SubCell"/>
</dbReference>
<dbReference type="PANTHER" id="PTHR13822:SF10">
    <property type="entry name" value="ATP SYNTHASE EPSILON CHAIN, CHLOROPLASTIC"/>
    <property type="match status" value="1"/>
</dbReference>
<keyword evidence="7 8" id="KW-0066">ATP synthesis</keyword>
<dbReference type="GO" id="GO:0045259">
    <property type="term" value="C:proton-transporting ATP synthase complex"/>
    <property type="evidence" value="ECO:0007669"/>
    <property type="project" value="UniProtKB-KW"/>
</dbReference>
<comment type="subunit">
    <text evidence="8 9">F-type ATPases have 2 components, CF(1) - the catalytic core - and CF(0) - the membrane proton channel. CF(1) has five subunits: alpha(3), beta(3), gamma(1), delta(1), epsilon(1). CF(0) has three main subunits: a, b and c.</text>
</comment>
<evidence type="ECO:0000256" key="7">
    <source>
        <dbReference type="ARBA" id="ARBA00023310"/>
    </source>
</evidence>
<evidence type="ECO:0000256" key="3">
    <source>
        <dbReference type="ARBA" id="ARBA00022448"/>
    </source>
</evidence>
<evidence type="ECO:0000256" key="6">
    <source>
        <dbReference type="ARBA" id="ARBA00023196"/>
    </source>
</evidence>
<dbReference type="InterPro" id="IPR001469">
    <property type="entry name" value="ATP_synth_F1_dsu/esu"/>
</dbReference>
<gene>
    <name evidence="8" type="primary">atpC</name>
    <name evidence="12" type="ORF">A2304_03645</name>
</gene>
<keyword evidence="4 8" id="KW-0406">Ion transport</keyword>
<sequence length="147" mass="16504">MTKISLKIVTPERVVYEDVVDSVTTMTESGEITVLPNHVPLVTNLRSGEIRLKKDKEEIFLAASTGFLEVRSGREVVILADTAERAEELELEKIEEAKERARQALTDVRHTDDVSFANAAAALERELARHKVALKRKHRTMIAPKSE</sequence>
<dbReference type="HAMAP" id="MF_00530">
    <property type="entry name" value="ATP_synth_epsil_bac"/>
    <property type="match status" value="1"/>
</dbReference>
<dbReference type="Pfam" id="PF02823">
    <property type="entry name" value="ATP-synt_DE_N"/>
    <property type="match status" value="1"/>
</dbReference>
<accession>A0A1F7W726</accession>
<evidence type="ECO:0000256" key="10">
    <source>
        <dbReference type="SAM" id="Coils"/>
    </source>
</evidence>
<dbReference type="Proteomes" id="UP000176501">
    <property type="component" value="Unassembled WGS sequence"/>
</dbReference>
<evidence type="ECO:0000256" key="9">
    <source>
        <dbReference type="RuleBase" id="RU003656"/>
    </source>
</evidence>